<accession>A0AA88PY85</accession>
<dbReference type="Proteomes" id="UP001187343">
    <property type="component" value="Unassembled WGS sequence"/>
</dbReference>
<keyword evidence="2" id="KW-1185">Reference proteome</keyword>
<evidence type="ECO:0000313" key="2">
    <source>
        <dbReference type="Proteomes" id="UP001187343"/>
    </source>
</evidence>
<protein>
    <submittedName>
        <fullName evidence="1">Uncharacterized protein</fullName>
    </submittedName>
</protein>
<organism evidence="1 2">
    <name type="scientific">Cirrhinus molitorella</name>
    <name type="common">mud carp</name>
    <dbReference type="NCBI Taxonomy" id="172907"/>
    <lineage>
        <taxon>Eukaryota</taxon>
        <taxon>Metazoa</taxon>
        <taxon>Chordata</taxon>
        <taxon>Craniata</taxon>
        <taxon>Vertebrata</taxon>
        <taxon>Euteleostomi</taxon>
        <taxon>Actinopterygii</taxon>
        <taxon>Neopterygii</taxon>
        <taxon>Teleostei</taxon>
        <taxon>Ostariophysi</taxon>
        <taxon>Cypriniformes</taxon>
        <taxon>Cyprinidae</taxon>
        <taxon>Labeoninae</taxon>
        <taxon>Labeonini</taxon>
        <taxon>Cirrhinus</taxon>
    </lineage>
</organism>
<dbReference type="EMBL" id="JAUYZG010000004">
    <property type="protein sequence ID" value="KAK2908661.1"/>
    <property type="molecule type" value="Genomic_DNA"/>
</dbReference>
<sequence length="97" mass="10866">MSPYAQDLQPFDIMLSQGEQNLVVRASQQDIAEPTDAPILITEKQNLSKTLLLEIRRSPLPEFCKESEHQCVVLRRALATSSQWTPRIASAESPDST</sequence>
<name>A0AA88PY85_9TELE</name>
<proteinExistence type="predicted"/>
<reference evidence="1" key="1">
    <citation type="submission" date="2023-08" db="EMBL/GenBank/DDBJ databases">
        <title>Chromosome-level Genome Assembly of mud carp (Cirrhinus molitorella).</title>
        <authorList>
            <person name="Liu H."/>
        </authorList>
    </citation>
    <scope>NUCLEOTIDE SEQUENCE</scope>
    <source>
        <strain evidence="1">Prfri</strain>
        <tissue evidence="1">Muscle</tissue>
    </source>
</reference>
<comment type="caution">
    <text evidence="1">The sequence shown here is derived from an EMBL/GenBank/DDBJ whole genome shotgun (WGS) entry which is preliminary data.</text>
</comment>
<gene>
    <name evidence="1" type="ORF">Q8A67_004498</name>
</gene>
<dbReference type="AlphaFoldDB" id="A0AA88PY85"/>
<evidence type="ECO:0000313" key="1">
    <source>
        <dbReference type="EMBL" id="KAK2908661.1"/>
    </source>
</evidence>